<keyword evidence="1" id="KW-0812">Transmembrane</keyword>
<dbReference type="EMBL" id="AZFK01000077">
    <property type="protein sequence ID" value="KRL88456.1"/>
    <property type="molecule type" value="Genomic_DNA"/>
</dbReference>
<feature type="transmembrane region" description="Helical" evidence="1">
    <location>
        <begin position="180"/>
        <end position="199"/>
    </location>
</feature>
<dbReference type="AlphaFoldDB" id="A0A0R1UBU8"/>
<sequence>MTYLQTMAIFTGLALGLPGLLGALVVVISHQNKLLSVQLGGFWAQILGGGLGIILHELSHLLVAVLFGHRITKVALLRIPDRQDPTDQSLGYVNHAWNPHSLYQQAGNVFIGLAPVLICPIVMLLTTKWLVPVSYATLLGDLTSGASDPLGRVVVWLLLMINIAIGGFDVSPADLTNARTGLVALAGCVVIFSGVLALFSDPTTLAAQLWTLLQPWYRTFVFAGAVNLLVYFALRCLRHALR</sequence>
<reference evidence="2 3" key="1">
    <citation type="journal article" date="2015" name="Genome Announc.">
        <title>Expanding the biotechnology potential of lactobacilli through comparative genomics of 213 strains and associated genera.</title>
        <authorList>
            <person name="Sun Z."/>
            <person name="Harris H.M."/>
            <person name="McCann A."/>
            <person name="Guo C."/>
            <person name="Argimon S."/>
            <person name="Zhang W."/>
            <person name="Yang X."/>
            <person name="Jeffery I.B."/>
            <person name="Cooney J.C."/>
            <person name="Kagawa T.F."/>
            <person name="Liu W."/>
            <person name="Song Y."/>
            <person name="Salvetti E."/>
            <person name="Wrobel A."/>
            <person name="Rasinkangas P."/>
            <person name="Parkhill J."/>
            <person name="Rea M.C."/>
            <person name="O'Sullivan O."/>
            <person name="Ritari J."/>
            <person name="Douillard F.P."/>
            <person name="Paul Ross R."/>
            <person name="Yang R."/>
            <person name="Briner A.E."/>
            <person name="Felis G.E."/>
            <person name="de Vos W.M."/>
            <person name="Barrangou R."/>
            <person name="Klaenhammer T.R."/>
            <person name="Caufield P.W."/>
            <person name="Cui Y."/>
            <person name="Zhang H."/>
            <person name="O'Toole P.W."/>
        </authorList>
    </citation>
    <scope>NUCLEOTIDE SEQUENCE [LARGE SCALE GENOMIC DNA]</scope>
    <source>
        <strain evidence="2 3">DSM 15946</strain>
    </source>
</reference>
<feature type="transmembrane region" description="Helical" evidence="1">
    <location>
        <begin position="150"/>
        <end position="168"/>
    </location>
</feature>
<keyword evidence="1" id="KW-1133">Transmembrane helix</keyword>
<name>A0A0R1UBU8_9LACO</name>
<proteinExistence type="predicted"/>
<feature type="transmembrane region" description="Helical" evidence="1">
    <location>
        <begin position="109"/>
        <end position="130"/>
    </location>
</feature>
<keyword evidence="1" id="KW-0472">Membrane</keyword>
<accession>A0A0R1UBU8</accession>
<dbReference type="Proteomes" id="UP000050816">
    <property type="component" value="Unassembled WGS sequence"/>
</dbReference>
<protein>
    <submittedName>
        <fullName evidence="2">Integral membrane protein</fullName>
    </submittedName>
</protein>
<evidence type="ECO:0000313" key="2">
    <source>
        <dbReference type="EMBL" id="KRL88456.1"/>
    </source>
</evidence>
<organism evidence="2 3">
    <name type="scientific">Limosilactobacillus ingluviei DSM 15946</name>
    <dbReference type="NCBI Taxonomy" id="1423760"/>
    <lineage>
        <taxon>Bacteria</taxon>
        <taxon>Bacillati</taxon>
        <taxon>Bacillota</taxon>
        <taxon>Bacilli</taxon>
        <taxon>Lactobacillales</taxon>
        <taxon>Lactobacillaceae</taxon>
        <taxon>Limosilactobacillus</taxon>
    </lineage>
</organism>
<comment type="caution">
    <text evidence="2">The sequence shown here is derived from an EMBL/GenBank/DDBJ whole genome shotgun (WGS) entry which is preliminary data.</text>
</comment>
<dbReference type="RefSeq" id="WP_056955394.1">
    <property type="nucleotide sequence ID" value="NZ_AZFK01000077.1"/>
</dbReference>
<gene>
    <name evidence="2" type="ORF">FC43_GL000400</name>
</gene>
<feature type="transmembrane region" description="Helical" evidence="1">
    <location>
        <begin position="7"/>
        <end position="30"/>
    </location>
</feature>
<evidence type="ECO:0000256" key="1">
    <source>
        <dbReference type="SAM" id="Phobius"/>
    </source>
</evidence>
<feature type="transmembrane region" description="Helical" evidence="1">
    <location>
        <begin position="42"/>
        <end position="68"/>
    </location>
</feature>
<feature type="transmembrane region" description="Helical" evidence="1">
    <location>
        <begin position="219"/>
        <end position="237"/>
    </location>
</feature>
<evidence type="ECO:0000313" key="3">
    <source>
        <dbReference type="Proteomes" id="UP000050816"/>
    </source>
</evidence>
<dbReference type="PATRIC" id="fig|1423760.3.peg.419"/>